<reference evidence="1" key="2">
    <citation type="submission" date="2023-02" db="EMBL/GenBank/DDBJ databases">
        <authorList>
            <consortium name="DOE Joint Genome Institute"/>
            <person name="Mondo S.J."/>
            <person name="Chang Y."/>
            <person name="Wang Y."/>
            <person name="Ahrendt S."/>
            <person name="Andreopoulos W."/>
            <person name="Barry K."/>
            <person name="Beard J."/>
            <person name="Benny G.L."/>
            <person name="Blankenship S."/>
            <person name="Bonito G."/>
            <person name="Cuomo C."/>
            <person name="Desiro A."/>
            <person name="Gervers K.A."/>
            <person name="Hundley H."/>
            <person name="Kuo A."/>
            <person name="LaButti K."/>
            <person name="Lang B.F."/>
            <person name="Lipzen A."/>
            <person name="O'Donnell K."/>
            <person name="Pangilinan J."/>
            <person name="Reynolds N."/>
            <person name="Sandor L."/>
            <person name="Smith M.W."/>
            <person name="Tsang A."/>
            <person name="Grigoriev I.V."/>
            <person name="Stajich J.E."/>
            <person name="Spatafora J.W."/>
        </authorList>
    </citation>
    <scope>NUCLEOTIDE SEQUENCE</scope>
    <source>
        <strain evidence="1">RSA 2281</strain>
    </source>
</reference>
<organism evidence="1 2">
    <name type="scientific">Phascolomyces articulosus</name>
    <dbReference type="NCBI Taxonomy" id="60185"/>
    <lineage>
        <taxon>Eukaryota</taxon>
        <taxon>Fungi</taxon>
        <taxon>Fungi incertae sedis</taxon>
        <taxon>Mucoromycota</taxon>
        <taxon>Mucoromycotina</taxon>
        <taxon>Mucoromycetes</taxon>
        <taxon>Mucorales</taxon>
        <taxon>Lichtheimiaceae</taxon>
        <taxon>Phascolomyces</taxon>
    </lineage>
</organism>
<dbReference type="AlphaFoldDB" id="A0AAD5P6N8"/>
<accession>A0AAD5P6N8</accession>
<dbReference type="Proteomes" id="UP001209540">
    <property type="component" value="Unassembled WGS sequence"/>
</dbReference>
<proteinExistence type="predicted"/>
<evidence type="ECO:0000313" key="1">
    <source>
        <dbReference type="EMBL" id="KAI9242997.1"/>
    </source>
</evidence>
<gene>
    <name evidence="1" type="ORF">BDA99DRAFT_414258</name>
</gene>
<feature type="non-terminal residue" evidence="1">
    <location>
        <position position="1"/>
    </location>
</feature>
<feature type="non-terminal residue" evidence="1">
    <location>
        <position position="63"/>
    </location>
</feature>
<protein>
    <submittedName>
        <fullName evidence="1">Uncharacterized protein</fullName>
    </submittedName>
</protein>
<sequence>IGCKAWLMVYCYKEDPQNVTFKYINQHSGHRPGSIEDVQFLRKSDELTKVILEELHKGYNVRD</sequence>
<dbReference type="EMBL" id="JAIXMP010000134">
    <property type="protein sequence ID" value="KAI9242997.1"/>
    <property type="molecule type" value="Genomic_DNA"/>
</dbReference>
<keyword evidence="2" id="KW-1185">Reference proteome</keyword>
<name>A0AAD5P6N8_9FUNG</name>
<reference evidence="1" key="1">
    <citation type="journal article" date="2022" name="IScience">
        <title>Evolution of zygomycete secretomes and the origins of terrestrial fungal ecologies.</title>
        <authorList>
            <person name="Chang Y."/>
            <person name="Wang Y."/>
            <person name="Mondo S."/>
            <person name="Ahrendt S."/>
            <person name="Andreopoulos W."/>
            <person name="Barry K."/>
            <person name="Beard J."/>
            <person name="Benny G.L."/>
            <person name="Blankenship S."/>
            <person name="Bonito G."/>
            <person name="Cuomo C."/>
            <person name="Desiro A."/>
            <person name="Gervers K.A."/>
            <person name="Hundley H."/>
            <person name="Kuo A."/>
            <person name="LaButti K."/>
            <person name="Lang B.F."/>
            <person name="Lipzen A."/>
            <person name="O'Donnell K."/>
            <person name="Pangilinan J."/>
            <person name="Reynolds N."/>
            <person name="Sandor L."/>
            <person name="Smith M.E."/>
            <person name="Tsang A."/>
            <person name="Grigoriev I.V."/>
            <person name="Stajich J.E."/>
            <person name="Spatafora J.W."/>
        </authorList>
    </citation>
    <scope>NUCLEOTIDE SEQUENCE</scope>
    <source>
        <strain evidence="1">RSA 2281</strain>
    </source>
</reference>
<evidence type="ECO:0000313" key="2">
    <source>
        <dbReference type="Proteomes" id="UP001209540"/>
    </source>
</evidence>
<comment type="caution">
    <text evidence="1">The sequence shown here is derived from an EMBL/GenBank/DDBJ whole genome shotgun (WGS) entry which is preliminary data.</text>
</comment>